<dbReference type="EMBL" id="PXYX01000006">
    <property type="protein sequence ID" value="PSR28380.1"/>
    <property type="molecule type" value="Genomic_DNA"/>
</dbReference>
<dbReference type="PANTHER" id="PTHR43744:SF8">
    <property type="entry name" value="SN-GLYCEROL-3-PHOSPHATE TRANSPORT SYSTEM PERMEASE PROTEIN UGPE"/>
    <property type="match status" value="1"/>
</dbReference>
<feature type="transmembrane region" description="Helical" evidence="7">
    <location>
        <begin position="144"/>
        <end position="161"/>
    </location>
</feature>
<dbReference type="InterPro" id="IPR000515">
    <property type="entry name" value="MetI-like"/>
</dbReference>
<dbReference type="AlphaFoldDB" id="A0A2T2X1K8"/>
<evidence type="ECO:0000313" key="10">
    <source>
        <dbReference type="Proteomes" id="UP000242705"/>
    </source>
</evidence>
<comment type="caution">
    <text evidence="9">The sequence shown here is derived from an EMBL/GenBank/DDBJ whole genome shotgun (WGS) entry which is preliminary data.</text>
</comment>
<dbReference type="GO" id="GO:0005886">
    <property type="term" value="C:plasma membrane"/>
    <property type="evidence" value="ECO:0007669"/>
    <property type="project" value="UniProtKB-SubCell"/>
</dbReference>
<evidence type="ECO:0000256" key="3">
    <source>
        <dbReference type="ARBA" id="ARBA00022475"/>
    </source>
</evidence>
<evidence type="ECO:0000313" key="9">
    <source>
        <dbReference type="EMBL" id="PSR28380.1"/>
    </source>
</evidence>
<name>A0A2T2X1K8_SULTH</name>
<evidence type="ECO:0000259" key="8">
    <source>
        <dbReference type="PROSITE" id="PS50928"/>
    </source>
</evidence>
<dbReference type="GO" id="GO:0055085">
    <property type="term" value="P:transmembrane transport"/>
    <property type="evidence" value="ECO:0007669"/>
    <property type="project" value="InterPro"/>
</dbReference>
<evidence type="ECO:0000256" key="5">
    <source>
        <dbReference type="ARBA" id="ARBA00022989"/>
    </source>
</evidence>
<protein>
    <submittedName>
        <fullName evidence="9">Carbohydrate ABC transporter permease</fullName>
    </submittedName>
</protein>
<keyword evidence="5 7" id="KW-1133">Transmembrane helix</keyword>
<feature type="domain" description="ABC transmembrane type-1" evidence="8">
    <location>
        <begin position="72"/>
        <end position="262"/>
    </location>
</feature>
<dbReference type="Pfam" id="PF00528">
    <property type="entry name" value="BPD_transp_1"/>
    <property type="match status" value="1"/>
</dbReference>
<dbReference type="PROSITE" id="PS50928">
    <property type="entry name" value="ABC_TM1"/>
    <property type="match status" value="1"/>
</dbReference>
<evidence type="ECO:0000256" key="2">
    <source>
        <dbReference type="ARBA" id="ARBA00022448"/>
    </source>
</evidence>
<sequence>MEAKVMQKGARFFIYLFLSVCAVITIFPIWWIFATSLETSARAYSFPGALIPQGVLSNYIAAWHLAPWLRFLLNSLGIGIVTTALALLTSLLAAYGIVFLPSRLTKYLLTLILSTMMIPFYSIIVPDYLIIKDLGWLNTYTAQIVPFAANGFAVFMLVQFMRSLPKELRDAARIDGISDWGYLWHIVVPNLMPAIATVSIYLFLLSWNAFLWPLIVTNGPQVQPIQVGLANFLSTANGTDWTVLSAAAAITTVPVLILYMIAQRQIVESVSRSGIKG</sequence>
<feature type="transmembrane region" description="Helical" evidence="7">
    <location>
        <begin position="107"/>
        <end position="124"/>
    </location>
</feature>
<dbReference type="Proteomes" id="UP000242705">
    <property type="component" value="Unassembled WGS sequence"/>
</dbReference>
<comment type="subcellular location">
    <subcellularLocation>
        <location evidence="1 7">Cell membrane</location>
        <topology evidence="1 7">Multi-pass membrane protein</topology>
    </subcellularLocation>
</comment>
<evidence type="ECO:0000256" key="4">
    <source>
        <dbReference type="ARBA" id="ARBA00022692"/>
    </source>
</evidence>
<keyword evidence="3" id="KW-1003">Cell membrane</keyword>
<dbReference type="CDD" id="cd06261">
    <property type="entry name" value="TM_PBP2"/>
    <property type="match status" value="1"/>
</dbReference>
<accession>A0A2T2X1K8</accession>
<feature type="transmembrane region" description="Helical" evidence="7">
    <location>
        <begin position="241"/>
        <end position="262"/>
    </location>
</feature>
<gene>
    <name evidence="9" type="ORF">C7B47_04210</name>
</gene>
<reference evidence="9 10" key="1">
    <citation type="journal article" date="2014" name="BMC Genomics">
        <title>Comparison of environmental and isolate Sulfobacillus genomes reveals diverse carbon, sulfur, nitrogen, and hydrogen metabolisms.</title>
        <authorList>
            <person name="Justice N.B."/>
            <person name="Norman A."/>
            <person name="Brown C.T."/>
            <person name="Singh A."/>
            <person name="Thomas B.C."/>
            <person name="Banfield J.F."/>
        </authorList>
    </citation>
    <scope>NUCLEOTIDE SEQUENCE [LARGE SCALE GENOMIC DNA]</scope>
    <source>
        <strain evidence="9">AMDSBA5</strain>
    </source>
</reference>
<keyword evidence="2 7" id="KW-0813">Transport</keyword>
<evidence type="ECO:0000256" key="7">
    <source>
        <dbReference type="RuleBase" id="RU363032"/>
    </source>
</evidence>
<comment type="similarity">
    <text evidence="7">Belongs to the binding-protein-dependent transport system permease family.</text>
</comment>
<dbReference type="SUPFAM" id="SSF161098">
    <property type="entry name" value="MetI-like"/>
    <property type="match status" value="1"/>
</dbReference>
<organism evidence="9 10">
    <name type="scientific">Sulfobacillus thermosulfidooxidans</name>
    <dbReference type="NCBI Taxonomy" id="28034"/>
    <lineage>
        <taxon>Bacteria</taxon>
        <taxon>Bacillati</taxon>
        <taxon>Bacillota</taxon>
        <taxon>Clostridia</taxon>
        <taxon>Eubacteriales</taxon>
        <taxon>Clostridiales Family XVII. Incertae Sedis</taxon>
        <taxon>Sulfobacillus</taxon>
    </lineage>
</organism>
<dbReference type="Gene3D" id="1.10.3720.10">
    <property type="entry name" value="MetI-like"/>
    <property type="match status" value="1"/>
</dbReference>
<evidence type="ECO:0000256" key="1">
    <source>
        <dbReference type="ARBA" id="ARBA00004651"/>
    </source>
</evidence>
<keyword evidence="6 7" id="KW-0472">Membrane</keyword>
<proteinExistence type="inferred from homology"/>
<feature type="transmembrane region" description="Helical" evidence="7">
    <location>
        <begin position="12"/>
        <end position="33"/>
    </location>
</feature>
<evidence type="ECO:0000256" key="6">
    <source>
        <dbReference type="ARBA" id="ARBA00023136"/>
    </source>
</evidence>
<keyword evidence="4 7" id="KW-0812">Transmembrane</keyword>
<feature type="transmembrane region" description="Helical" evidence="7">
    <location>
        <begin position="182"/>
        <end position="204"/>
    </location>
</feature>
<dbReference type="PANTHER" id="PTHR43744">
    <property type="entry name" value="ABC TRANSPORTER PERMEASE PROTEIN MG189-RELATED-RELATED"/>
    <property type="match status" value="1"/>
</dbReference>
<feature type="transmembrane region" description="Helical" evidence="7">
    <location>
        <begin position="76"/>
        <end position="100"/>
    </location>
</feature>
<dbReference type="InterPro" id="IPR035906">
    <property type="entry name" value="MetI-like_sf"/>
</dbReference>